<keyword evidence="3" id="KW-1185">Reference proteome</keyword>
<dbReference type="Proteomes" id="UP001346869">
    <property type="component" value="Unassembled WGS sequence"/>
</dbReference>
<feature type="region of interest" description="Disordered" evidence="1">
    <location>
        <begin position="1"/>
        <end position="71"/>
    </location>
</feature>
<protein>
    <submittedName>
        <fullName evidence="2">Uncharacterized protein</fullName>
    </submittedName>
</protein>
<organism evidence="2 3">
    <name type="scientific">Eleginops maclovinus</name>
    <name type="common">Patagonian blennie</name>
    <name type="synonym">Eleginus maclovinus</name>
    <dbReference type="NCBI Taxonomy" id="56733"/>
    <lineage>
        <taxon>Eukaryota</taxon>
        <taxon>Metazoa</taxon>
        <taxon>Chordata</taxon>
        <taxon>Craniata</taxon>
        <taxon>Vertebrata</taxon>
        <taxon>Euteleostomi</taxon>
        <taxon>Actinopterygii</taxon>
        <taxon>Neopterygii</taxon>
        <taxon>Teleostei</taxon>
        <taxon>Neoteleostei</taxon>
        <taxon>Acanthomorphata</taxon>
        <taxon>Eupercaria</taxon>
        <taxon>Perciformes</taxon>
        <taxon>Notothenioidei</taxon>
        <taxon>Eleginopidae</taxon>
        <taxon>Eleginops</taxon>
    </lineage>
</organism>
<name>A0AAN8AFY2_ELEMC</name>
<evidence type="ECO:0000313" key="2">
    <source>
        <dbReference type="EMBL" id="KAK5853748.1"/>
    </source>
</evidence>
<comment type="caution">
    <text evidence="2">The sequence shown here is derived from an EMBL/GenBank/DDBJ whole genome shotgun (WGS) entry which is preliminary data.</text>
</comment>
<dbReference type="EMBL" id="JAUZQC010000019">
    <property type="protein sequence ID" value="KAK5853748.1"/>
    <property type="molecule type" value="Genomic_DNA"/>
</dbReference>
<sequence>MKMREDREERDGGERRTGAACGMTMTFPPLRQKKSNNISSGRTSRDSPTHSGRRAEEGGGAGLMGEGDILI</sequence>
<evidence type="ECO:0000256" key="1">
    <source>
        <dbReference type="SAM" id="MobiDB-lite"/>
    </source>
</evidence>
<accession>A0AAN8AFY2</accession>
<reference evidence="2 3" key="1">
    <citation type="journal article" date="2023" name="Genes (Basel)">
        <title>Chromosome-Level Genome Assembly and Circadian Gene Repertoire of the Patagonia Blennie Eleginops maclovinus-The Closest Ancestral Proxy of Antarctic Cryonotothenioids.</title>
        <authorList>
            <person name="Cheng C.C."/>
            <person name="Rivera-Colon A.G."/>
            <person name="Minhas B.F."/>
            <person name="Wilson L."/>
            <person name="Rayamajhi N."/>
            <person name="Vargas-Chacoff L."/>
            <person name="Catchen J.M."/>
        </authorList>
    </citation>
    <scope>NUCLEOTIDE SEQUENCE [LARGE SCALE GENOMIC DNA]</scope>
    <source>
        <strain evidence="2">JMC-PN-2008</strain>
    </source>
</reference>
<evidence type="ECO:0000313" key="3">
    <source>
        <dbReference type="Proteomes" id="UP001346869"/>
    </source>
</evidence>
<proteinExistence type="predicted"/>
<reference evidence="2 3" key="2">
    <citation type="journal article" date="2023" name="Mol. Biol. Evol.">
        <title>Genomics of Secondarily Temperate Adaptation in the Only Non-Antarctic Icefish.</title>
        <authorList>
            <person name="Rivera-Colon A.G."/>
            <person name="Rayamajhi N."/>
            <person name="Minhas B.F."/>
            <person name="Madrigal G."/>
            <person name="Bilyk K.T."/>
            <person name="Yoon V."/>
            <person name="Hune M."/>
            <person name="Gregory S."/>
            <person name="Cheng C.H.C."/>
            <person name="Catchen J.M."/>
        </authorList>
    </citation>
    <scope>NUCLEOTIDE SEQUENCE [LARGE SCALE GENOMIC DNA]</scope>
    <source>
        <strain evidence="2">JMC-PN-2008</strain>
    </source>
</reference>
<gene>
    <name evidence="2" type="ORF">PBY51_014879</name>
</gene>
<feature type="compositionally biased region" description="Basic and acidic residues" evidence="1">
    <location>
        <begin position="1"/>
        <end position="17"/>
    </location>
</feature>
<feature type="compositionally biased region" description="Basic and acidic residues" evidence="1">
    <location>
        <begin position="43"/>
        <end position="57"/>
    </location>
</feature>
<dbReference type="AlphaFoldDB" id="A0AAN8AFY2"/>